<feature type="region of interest" description="Disordered" evidence="1">
    <location>
        <begin position="1"/>
        <end position="20"/>
    </location>
</feature>
<dbReference type="EMBL" id="JACHBW010000020">
    <property type="protein sequence ID" value="MBB6105798.1"/>
    <property type="molecule type" value="Genomic_DNA"/>
</dbReference>
<evidence type="ECO:0008006" key="4">
    <source>
        <dbReference type="Google" id="ProtNLM"/>
    </source>
</evidence>
<evidence type="ECO:0000313" key="2">
    <source>
        <dbReference type="EMBL" id="MBB6105798.1"/>
    </source>
</evidence>
<dbReference type="AlphaFoldDB" id="A0A7W9U2F3"/>
<dbReference type="Pfam" id="PF11445">
    <property type="entry name" value="DUF2894"/>
    <property type="match status" value="1"/>
</dbReference>
<proteinExistence type="predicted"/>
<evidence type="ECO:0000313" key="3">
    <source>
        <dbReference type="Proteomes" id="UP000571554"/>
    </source>
</evidence>
<reference evidence="2 3" key="1">
    <citation type="submission" date="2020-08" db="EMBL/GenBank/DDBJ databases">
        <title>Above-ground endophytic microbial communities from plants in different locations in the United States.</title>
        <authorList>
            <person name="Frank C."/>
        </authorList>
    </citation>
    <scope>NUCLEOTIDE SEQUENCE [LARGE SCALE GENOMIC DNA]</scope>
    <source>
        <strain evidence="2 3">WP4_2_2</strain>
    </source>
</reference>
<dbReference type="RefSeq" id="WP_183729414.1">
    <property type="nucleotide sequence ID" value="NZ_JACHBW010000020.1"/>
</dbReference>
<protein>
    <recommendedName>
        <fullName evidence="4">DUF2894 domain-containing protein</fullName>
    </recommendedName>
</protein>
<accession>A0A7W9U2F3</accession>
<name>A0A7W9U2F3_9BURK</name>
<keyword evidence="3" id="KW-1185">Reference proteome</keyword>
<comment type="caution">
    <text evidence="2">The sequence shown here is derived from an EMBL/GenBank/DDBJ whole genome shotgun (WGS) entry which is preliminary data.</text>
</comment>
<dbReference type="Proteomes" id="UP000571554">
    <property type="component" value="Unassembled WGS sequence"/>
</dbReference>
<gene>
    <name evidence="2" type="ORF">F4827_005668</name>
</gene>
<organism evidence="2 3">
    <name type="scientific">Paraburkholderia bannensis</name>
    <dbReference type="NCBI Taxonomy" id="765414"/>
    <lineage>
        <taxon>Bacteria</taxon>
        <taxon>Pseudomonadati</taxon>
        <taxon>Pseudomonadota</taxon>
        <taxon>Betaproteobacteria</taxon>
        <taxon>Burkholderiales</taxon>
        <taxon>Burkholderiaceae</taxon>
        <taxon>Paraburkholderia</taxon>
    </lineage>
</organism>
<feature type="compositionally biased region" description="Polar residues" evidence="1">
    <location>
        <begin position="1"/>
        <end position="13"/>
    </location>
</feature>
<sequence length="222" mass="23925">MNDRVQNVVQASNLPGADHASDVSEARVTLDAWRAQGADRLDPVGFATLDALEKRAQALTGAARNVLDARIETRLAAYAQRVEARSDAHGEARSNASLTAQDTSANNAFAALIDAMSREARDGAPSALLDYFREVWQKVSADQQVQQSLDQVPKNAGPLNSSSLVHRALFLMRDLSPGYLRQFLAYADGLAWLEDLNAAIAPPAAQAAHSSAAKKPRRTHAR</sequence>
<dbReference type="InterPro" id="IPR021549">
    <property type="entry name" value="DUF2894"/>
</dbReference>
<evidence type="ECO:0000256" key="1">
    <source>
        <dbReference type="SAM" id="MobiDB-lite"/>
    </source>
</evidence>